<accession>A0A914BAG9</accession>
<dbReference type="EnsemblMetazoa" id="XM_038216514.1">
    <property type="protein sequence ID" value="XP_038072442.1"/>
    <property type="gene ID" value="LOC119740977"/>
</dbReference>
<dbReference type="Proteomes" id="UP000887568">
    <property type="component" value="Unplaced"/>
</dbReference>
<dbReference type="EnsemblMetazoa" id="XM_038216512.1">
    <property type="protein sequence ID" value="XP_038072440.1"/>
    <property type="gene ID" value="LOC119740977"/>
</dbReference>
<feature type="region of interest" description="Disordered" evidence="1">
    <location>
        <begin position="373"/>
        <end position="411"/>
    </location>
</feature>
<keyword evidence="2" id="KW-1133">Transmembrane helix</keyword>
<keyword evidence="2" id="KW-0472">Membrane</keyword>
<dbReference type="RefSeq" id="XP_038072440.1">
    <property type="nucleotide sequence ID" value="XM_038216512.1"/>
</dbReference>
<dbReference type="OrthoDB" id="276540at2759"/>
<feature type="compositionally biased region" description="Basic and acidic residues" evidence="1">
    <location>
        <begin position="386"/>
        <end position="395"/>
    </location>
</feature>
<feature type="compositionally biased region" description="Low complexity" evidence="1">
    <location>
        <begin position="374"/>
        <end position="385"/>
    </location>
</feature>
<dbReference type="AlphaFoldDB" id="A0A914BAG9"/>
<feature type="transmembrane region" description="Helical" evidence="2">
    <location>
        <begin position="156"/>
        <end position="179"/>
    </location>
</feature>
<evidence type="ECO:0000256" key="1">
    <source>
        <dbReference type="SAM" id="MobiDB-lite"/>
    </source>
</evidence>
<dbReference type="RefSeq" id="XP_038072442.1">
    <property type="nucleotide sequence ID" value="XM_038216514.1"/>
</dbReference>
<evidence type="ECO:0000313" key="3">
    <source>
        <dbReference type="EnsemblMetazoa" id="XP_038072442.1"/>
    </source>
</evidence>
<evidence type="ECO:0000313" key="4">
    <source>
        <dbReference type="Proteomes" id="UP000887568"/>
    </source>
</evidence>
<keyword evidence="4" id="KW-1185">Reference proteome</keyword>
<keyword evidence="2" id="KW-0812">Transmembrane</keyword>
<dbReference type="EnsemblMetazoa" id="XM_038216513.1">
    <property type="protein sequence ID" value="XP_038072441.1"/>
    <property type="gene ID" value="LOC119740977"/>
</dbReference>
<proteinExistence type="predicted"/>
<dbReference type="PANTHER" id="PTHR37935">
    <property type="entry name" value="CHROMOSOME UNDETERMINED SCAFFOLD_14, WHOLE GENOME SHOTGUN SEQUENCE"/>
    <property type="match status" value="1"/>
</dbReference>
<dbReference type="OMA" id="ARYMEME"/>
<name>A0A914BAG9_PATMI</name>
<protein>
    <submittedName>
        <fullName evidence="3">Uncharacterized protein</fullName>
    </submittedName>
</protein>
<evidence type="ECO:0000256" key="2">
    <source>
        <dbReference type="SAM" id="Phobius"/>
    </source>
</evidence>
<sequence length="411" mass="45726">MHPPHGFSAVFSQRLLLLHGHSPSSIYLLFRRYSWYGFYISDCPRICSCLRSNDLISLRTFQNYGSERTLPYMPSVVASHHRPKSCELVARLSHYSQSTPLATLGSSSVLRSCKNLTNKLHTTSRPHTVHDESKKSTAPHDTVLHRMQRLEDSLRYHGYSTIRIGLALVIFIGLAIYIFREAIREHAAEEVSQVATRSLEDRLVADKAEEFAKGLLNALLKDEPMHQVASQFVVEVLQRSETKQAMSTLVMDVLHDPNTKAQLTATVQQVIVTALNDKDTQDYIRSMLSVILSDKETRGAITNLLGHVFRDTAVKEQTAVFFRDVLRSESVVDQATQLGKQVTQSVISDPVLQEKTGDSLWSAMVFSVTPRWFGGSSSSSSTSDSGDAKQAEDLKTGTAEPDTDKESVLGG</sequence>
<reference evidence="3" key="1">
    <citation type="submission" date="2022-11" db="UniProtKB">
        <authorList>
            <consortium name="EnsemblMetazoa"/>
        </authorList>
    </citation>
    <scope>IDENTIFICATION</scope>
</reference>
<dbReference type="GeneID" id="119740977"/>
<feature type="compositionally biased region" description="Basic and acidic residues" evidence="1">
    <location>
        <begin position="402"/>
        <end position="411"/>
    </location>
</feature>
<dbReference type="RefSeq" id="XP_038072441.1">
    <property type="nucleotide sequence ID" value="XM_038216513.1"/>
</dbReference>
<dbReference type="PANTHER" id="PTHR37935:SF1">
    <property type="entry name" value="CHROMOSOME UNDETERMINED SCAFFOLD_14, WHOLE GENOME SHOTGUN SEQUENCE"/>
    <property type="match status" value="1"/>
</dbReference>
<organism evidence="3 4">
    <name type="scientific">Patiria miniata</name>
    <name type="common">Bat star</name>
    <name type="synonym">Asterina miniata</name>
    <dbReference type="NCBI Taxonomy" id="46514"/>
    <lineage>
        <taxon>Eukaryota</taxon>
        <taxon>Metazoa</taxon>
        <taxon>Echinodermata</taxon>
        <taxon>Eleutherozoa</taxon>
        <taxon>Asterozoa</taxon>
        <taxon>Asteroidea</taxon>
        <taxon>Valvatacea</taxon>
        <taxon>Valvatida</taxon>
        <taxon>Asterinidae</taxon>
        <taxon>Patiria</taxon>
    </lineage>
</organism>